<keyword evidence="2" id="KW-0812">Transmembrane</keyword>
<organism evidence="3 4">
    <name type="scientific">Cyclostephanos tholiformis</name>
    <dbReference type="NCBI Taxonomy" id="382380"/>
    <lineage>
        <taxon>Eukaryota</taxon>
        <taxon>Sar</taxon>
        <taxon>Stramenopiles</taxon>
        <taxon>Ochrophyta</taxon>
        <taxon>Bacillariophyta</taxon>
        <taxon>Coscinodiscophyceae</taxon>
        <taxon>Thalassiosirophycidae</taxon>
        <taxon>Stephanodiscales</taxon>
        <taxon>Stephanodiscaceae</taxon>
        <taxon>Cyclostephanos</taxon>
    </lineage>
</organism>
<dbReference type="SUPFAM" id="SSF53335">
    <property type="entry name" value="S-adenosyl-L-methionine-dependent methyltransferases"/>
    <property type="match status" value="1"/>
</dbReference>
<accession>A0ABD3RP41</accession>
<keyword evidence="2" id="KW-0472">Membrane</keyword>
<dbReference type="Gene3D" id="3.40.50.150">
    <property type="entry name" value="Vaccinia Virus protein VP39"/>
    <property type="match status" value="1"/>
</dbReference>
<proteinExistence type="predicted"/>
<feature type="region of interest" description="Disordered" evidence="1">
    <location>
        <begin position="330"/>
        <end position="382"/>
    </location>
</feature>
<keyword evidence="2" id="KW-1133">Transmembrane helix</keyword>
<gene>
    <name evidence="3" type="ORF">ACHAXA_009063</name>
</gene>
<evidence type="ECO:0000256" key="1">
    <source>
        <dbReference type="SAM" id="MobiDB-lite"/>
    </source>
</evidence>
<dbReference type="InterPro" id="IPR029063">
    <property type="entry name" value="SAM-dependent_MTases_sf"/>
</dbReference>
<evidence type="ECO:0008006" key="5">
    <source>
        <dbReference type="Google" id="ProtNLM"/>
    </source>
</evidence>
<dbReference type="AlphaFoldDB" id="A0ABD3RP41"/>
<feature type="compositionally biased region" description="Pro residues" evidence="1">
    <location>
        <begin position="1"/>
        <end position="11"/>
    </location>
</feature>
<name>A0ABD3RP41_9STRA</name>
<protein>
    <recommendedName>
        <fullName evidence="5">Methyltransferase type 11 domain-containing protein</fullName>
    </recommendedName>
</protein>
<evidence type="ECO:0000313" key="4">
    <source>
        <dbReference type="Proteomes" id="UP001530377"/>
    </source>
</evidence>
<dbReference type="Pfam" id="PF13489">
    <property type="entry name" value="Methyltransf_23"/>
    <property type="match status" value="1"/>
</dbReference>
<feature type="transmembrane region" description="Helical" evidence="2">
    <location>
        <begin position="63"/>
        <end position="84"/>
    </location>
</feature>
<evidence type="ECO:0000256" key="2">
    <source>
        <dbReference type="SAM" id="Phobius"/>
    </source>
</evidence>
<keyword evidence="4" id="KW-1185">Reference proteome</keyword>
<feature type="region of interest" description="Disordered" evidence="1">
    <location>
        <begin position="1"/>
        <end position="42"/>
    </location>
</feature>
<comment type="caution">
    <text evidence="3">The sequence shown here is derived from an EMBL/GenBank/DDBJ whole genome shotgun (WGS) entry which is preliminary data.</text>
</comment>
<dbReference type="EMBL" id="JALLPB020000416">
    <property type="protein sequence ID" value="KAL3809355.1"/>
    <property type="molecule type" value="Genomic_DNA"/>
</dbReference>
<feature type="compositionally biased region" description="Basic residues" evidence="1">
    <location>
        <begin position="330"/>
        <end position="340"/>
    </location>
</feature>
<dbReference type="Proteomes" id="UP001530377">
    <property type="component" value="Unassembled WGS sequence"/>
</dbReference>
<feature type="compositionally biased region" description="Basic and acidic residues" evidence="1">
    <location>
        <begin position="341"/>
        <end position="351"/>
    </location>
</feature>
<evidence type="ECO:0000313" key="3">
    <source>
        <dbReference type="EMBL" id="KAL3809355.1"/>
    </source>
</evidence>
<reference evidence="3 4" key="1">
    <citation type="submission" date="2024-10" db="EMBL/GenBank/DDBJ databases">
        <title>Updated reference genomes for cyclostephanoid diatoms.</title>
        <authorList>
            <person name="Roberts W.R."/>
            <person name="Alverson A.J."/>
        </authorList>
    </citation>
    <scope>NUCLEOTIDE SEQUENCE [LARGE SCALE GENOMIC DNA]</scope>
    <source>
        <strain evidence="3 4">AJA228-03</strain>
    </source>
</reference>
<sequence>MPPLRRSPPSSPSDGEGGWGPGEDHPVKRTLFPGDGHSLGRPTSVAGGNYNIGGRGGDGVARLATLALAVLAIVASVSLLATVVTMDMGKLVSHVGGDGDGDDDDDGDYLDPDPDPSFDTALARAIRTSSIGSLGPSGTNRNHMRYYDALFYAALQYGIDAKSILEVGCASDAFVRHLNWIDDRTCVAPYFESYEKYASGGGGGNVVTNNNATDSMDNIVMVTADFMQYPVERTYDLLLCNQVLEHVPNPAKFMKKLIDSARTSIISVPYNWEDCGKECAHVSHRITHKTLLRWSAPHVPIYQGIVTDNATSNFGRRTILVFKKSSAKGRGKKAAKRGGATKKDVNTETRGEASPVDFFTREGGKRLKTPTKEEEEKEIDWPKISEKVKNEVEFGRG</sequence>
<feature type="compositionally biased region" description="Basic and acidic residues" evidence="1">
    <location>
        <begin position="359"/>
        <end position="382"/>
    </location>
</feature>